<protein>
    <submittedName>
        <fullName evidence="1">Uncharacterized protein</fullName>
    </submittedName>
</protein>
<name>A0A6N6MZ05_9BACT</name>
<accession>A0A6N6MZ05</accession>
<dbReference type="Proteomes" id="UP000438699">
    <property type="component" value="Unassembled WGS sequence"/>
</dbReference>
<proteinExistence type="predicted"/>
<sequence>MIIIGPKRSLPQNGKKGNPLAGYTRMDMPMPCCHADPQQTRGAVMTRCVSFFLLLVLLIGLSVQAAPLQQLRQLGPAALYVTPEGTYHVVNLYGDWQAMGEQYGSLAGPLLREFHERICADLSKRGVDASARQAFAKAVFDQYGPEVRALILGMGKGSGLGREKAMELNAGMMLLTGAVLGGEPPSACSGLAAWGQRTTDGHVVFGRNWDILREPMRRYMKYLGVAVFHPKDGVPFANVHPLGNMYLESGLNRNGVFLELNNGEHSDPTEYEDREDTSSVLVRVLSRAKSLDDAVRRLCAVPADLAYIIQVADADRAVSVERATFGCRVREGASPGMLAAYNSFVPPYPEPWQGRINPPPPQTQDPRLRNIRTMLANPEIKGRINAETMRELMEVDVADGGAMFGGTVLQIVARPSERILWIRGVDYSDWETVELAPLLGGIPAVK</sequence>
<reference evidence="1 2" key="1">
    <citation type="journal article" date="2017" name="Int. J. Syst. Evol. Microbiol.">
        <title>Desulfovibrio senegalensis sp. nov., a mesophilic sulfate reducer isolated from marine sediment.</title>
        <authorList>
            <person name="Thioye A."/>
            <person name="Gam Z.B.A."/>
            <person name="Mbengue M."/>
            <person name="Cayol J.L."/>
            <person name="Joseph-Bartoli M."/>
            <person name="Toure-Kane C."/>
            <person name="Labat M."/>
        </authorList>
    </citation>
    <scope>NUCLEOTIDE SEQUENCE [LARGE SCALE GENOMIC DNA]</scope>
    <source>
        <strain evidence="1 2">DSM 101509</strain>
    </source>
</reference>
<evidence type="ECO:0000313" key="2">
    <source>
        <dbReference type="Proteomes" id="UP000438699"/>
    </source>
</evidence>
<dbReference type="InterPro" id="IPR047794">
    <property type="entry name" value="C45_proenzyme-like"/>
</dbReference>
<dbReference type="EMBL" id="WAIE01000013">
    <property type="protein sequence ID" value="KAB1437214.1"/>
    <property type="molecule type" value="Genomic_DNA"/>
</dbReference>
<dbReference type="InterPro" id="IPR047803">
    <property type="entry name" value="DCD1A/B-like"/>
</dbReference>
<gene>
    <name evidence="1" type="ORF">F8A88_15645</name>
</gene>
<comment type="caution">
    <text evidence="1">The sequence shown here is derived from an EMBL/GenBank/DDBJ whole genome shotgun (WGS) entry which is preliminary data.</text>
</comment>
<dbReference type="PANTHER" id="PTHR35190">
    <property type="entry name" value="PROTEIN DCD1B"/>
    <property type="match status" value="1"/>
</dbReference>
<dbReference type="NCBIfam" id="NF040521">
    <property type="entry name" value="C45_proenzyme"/>
    <property type="match status" value="1"/>
</dbReference>
<keyword evidence="2" id="KW-1185">Reference proteome</keyword>
<evidence type="ECO:0000313" key="1">
    <source>
        <dbReference type="EMBL" id="KAB1437214.1"/>
    </source>
</evidence>
<dbReference type="AlphaFoldDB" id="A0A6N6MZ05"/>
<dbReference type="PANTHER" id="PTHR35190:SF2">
    <property type="entry name" value="PROTEIN DCD1B"/>
    <property type="match status" value="1"/>
</dbReference>
<organism evidence="1 2">
    <name type="scientific">Pseudodesulfovibrio senegalensis</name>
    <dbReference type="NCBI Taxonomy" id="1721087"/>
    <lineage>
        <taxon>Bacteria</taxon>
        <taxon>Pseudomonadati</taxon>
        <taxon>Thermodesulfobacteriota</taxon>
        <taxon>Desulfovibrionia</taxon>
        <taxon>Desulfovibrionales</taxon>
        <taxon>Desulfovibrionaceae</taxon>
    </lineage>
</organism>
<dbReference type="Gene3D" id="3.60.60.10">
    <property type="entry name" value="Penicillin V Acylase, Chain A"/>
    <property type="match status" value="1"/>
</dbReference>